<protein>
    <submittedName>
        <fullName evidence="1">Uncharacterized protein</fullName>
    </submittedName>
</protein>
<accession>A0ACB7SMB3</accession>
<comment type="caution">
    <text evidence="1">The sequence shown here is derived from an EMBL/GenBank/DDBJ whole genome shotgun (WGS) entry which is preliminary data.</text>
</comment>
<dbReference type="EMBL" id="CM023483">
    <property type="protein sequence ID" value="KAH6936106.1"/>
    <property type="molecule type" value="Genomic_DNA"/>
</dbReference>
<evidence type="ECO:0000313" key="2">
    <source>
        <dbReference type="Proteomes" id="UP000821845"/>
    </source>
</evidence>
<name>A0ACB7SMB3_HYAAI</name>
<reference evidence="1" key="1">
    <citation type="submission" date="2020-05" db="EMBL/GenBank/DDBJ databases">
        <title>Large-scale comparative analyses of tick genomes elucidate their genetic diversity and vector capacities.</title>
        <authorList>
            <person name="Jia N."/>
            <person name="Wang J."/>
            <person name="Shi W."/>
            <person name="Du L."/>
            <person name="Sun Y."/>
            <person name="Zhan W."/>
            <person name="Jiang J."/>
            <person name="Wang Q."/>
            <person name="Zhang B."/>
            <person name="Ji P."/>
            <person name="Sakyi L.B."/>
            <person name="Cui X."/>
            <person name="Yuan T."/>
            <person name="Jiang B."/>
            <person name="Yang W."/>
            <person name="Lam T.T.-Y."/>
            <person name="Chang Q."/>
            <person name="Ding S."/>
            <person name="Wang X."/>
            <person name="Zhu J."/>
            <person name="Ruan X."/>
            <person name="Zhao L."/>
            <person name="Wei J."/>
            <person name="Que T."/>
            <person name="Du C."/>
            <person name="Cheng J."/>
            <person name="Dai P."/>
            <person name="Han X."/>
            <person name="Huang E."/>
            <person name="Gao Y."/>
            <person name="Liu J."/>
            <person name="Shao H."/>
            <person name="Ye R."/>
            <person name="Li L."/>
            <person name="Wei W."/>
            <person name="Wang X."/>
            <person name="Wang C."/>
            <person name="Yang T."/>
            <person name="Huo Q."/>
            <person name="Li W."/>
            <person name="Guo W."/>
            <person name="Chen H."/>
            <person name="Zhou L."/>
            <person name="Ni X."/>
            <person name="Tian J."/>
            <person name="Zhou Y."/>
            <person name="Sheng Y."/>
            <person name="Liu T."/>
            <person name="Pan Y."/>
            <person name="Xia L."/>
            <person name="Li J."/>
            <person name="Zhao F."/>
            <person name="Cao W."/>
        </authorList>
    </citation>
    <scope>NUCLEOTIDE SEQUENCE</scope>
    <source>
        <strain evidence="1">Hyas-2018</strain>
    </source>
</reference>
<sequence>MFGIAGLQYIARGHSVSSEYPLTFEQMGHGIVSNVTLDKNVLTNWTMKPIPLANASWLTDYDELRSIRKQVSSKAVSSPYEVRVLAAKFELPSSGPYDTFLRPDQKTKNLLVLIELEGAFHRAGKPPVVHFENKPELDGKAHRMDE</sequence>
<dbReference type="Proteomes" id="UP000821845">
    <property type="component" value="Chromosome 3"/>
</dbReference>
<evidence type="ECO:0000313" key="1">
    <source>
        <dbReference type="EMBL" id="KAH6936106.1"/>
    </source>
</evidence>
<keyword evidence="2" id="KW-1185">Reference proteome</keyword>
<proteinExistence type="predicted"/>
<gene>
    <name evidence="1" type="ORF">HPB50_013380</name>
</gene>
<organism evidence="1 2">
    <name type="scientific">Hyalomma asiaticum</name>
    <name type="common">Tick</name>
    <dbReference type="NCBI Taxonomy" id="266040"/>
    <lineage>
        <taxon>Eukaryota</taxon>
        <taxon>Metazoa</taxon>
        <taxon>Ecdysozoa</taxon>
        <taxon>Arthropoda</taxon>
        <taxon>Chelicerata</taxon>
        <taxon>Arachnida</taxon>
        <taxon>Acari</taxon>
        <taxon>Parasitiformes</taxon>
        <taxon>Ixodida</taxon>
        <taxon>Ixodoidea</taxon>
        <taxon>Ixodidae</taxon>
        <taxon>Hyalomminae</taxon>
        <taxon>Hyalomma</taxon>
    </lineage>
</organism>